<proteinExistence type="predicted"/>
<keyword evidence="4" id="KW-0808">Transferase</keyword>
<feature type="transmembrane region" description="Helical" evidence="11">
    <location>
        <begin position="114"/>
        <end position="132"/>
    </location>
</feature>
<keyword evidence="16" id="KW-1185">Reference proteome</keyword>
<evidence type="ECO:0000256" key="11">
    <source>
        <dbReference type="SAM" id="Phobius"/>
    </source>
</evidence>
<dbReference type="GO" id="GO:0016020">
    <property type="term" value="C:membrane"/>
    <property type="evidence" value="ECO:0007669"/>
    <property type="project" value="InterPro"/>
</dbReference>
<accession>A0A9W6R4I7</accession>
<feature type="transmembrane region" description="Helical" evidence="11">
    <location>
        <begin position="71"/>
        <end position="102"/>
    </location>
</feature>
<evidence type="ECO:0000256" key="9">
    <source>
        <dbReference type="SAM" id="Coils"/>
    </source>
</evidence>
<dbReference type="SUPFAM" id="SSF55874">
    <property type="entry name" value="ATPase domain of HSP90 chaperone/DNA topoisomerase II/histidine kinase"/>
    <property type="match status" value="1"/>
</dbReference>
<dbReference type="InterPro" id="IPR036890">
    <property type="entry name" value="HATPase_C_sf"/>
</dbReference>
<keyword evidence="8" id="KW-0902">Two-component regulatory system</keyword>
<sequence length="394" mass="42445">MTEDVAAVRWPGVARIRAWSRCHPLAADAVLAAILMVLTSVLWKSGELSPRALVFGIQLQMPLVWRRRYPLAAFGCMAVVACVQWLVSQVLGADVGLLVGLYTVAAYRELSQALLAYAVLEFGVVIAVFRWAPVSGRLSAFVALSGLATAAFVLGRNVRTRRAYLASLEDRARRAENERDQRAQLAAAAERASIAREMHDIVAHNLSVMIALADGAAFAARGRPAEAEAAARQVSSTGRQALTEMRRLLGVLRGDEQAAMRAPQPGLDQFDYLLTQVRAAGLPVSLTVQGRPFPLPPTTQLTVYRIVQEALTNVLKHADSPSGAKVLLRYDEPIVEVDVEDDGRTSSPASRRNGHGLAGMAERTAMFDGAVEAGRRPGGGWRVHARLGDGQAVS</sequence>
<feature type="domain" description="DUF7134" evidence="14">
    <location>
        <begin position="17"/>
        <end position="162"/>
    </location>
</feature>
<dbReference type="Gene3D" id="3.30.565.10">
    <property type="entry name" value="Histidine kinase-like ATPase, C-terminal domain"/>
    <property type="match status" value="1"/>
</dbReference>
<evidence type="ECO:0000256" key="1">
    <source>
        <dbReference type="ARBA" id="ARBA00000085"/>
    </source>
</evidence>
<evidence type="ECO:0000256" key="3">
    <source>
        <dbReference type="ARBA" id="ARBA00022553"/>
    </source>
</evidence>
<evidence type="ECO:0000313" key="15">
    <source>
        <dbReference type="EMBL" id="GLY68205.1"/>
    </source>
</evidence>
<evidence type="ECO:0000256" key="8">
    <source>
        <dbReference type="ARBA" id="ARBA00023012"/>
    </source>
</evidence>
<dbReference type="PANTHER" id="PTHR24421">
    <property type="entry name" value="NITRATE/NITRITE SENSOR PROTEIN NARX-RELATED"/>
    <property type="match status" value="1"/>
</dbReference>
<dbReference type="CDD" id="cd16917">
    <property type="entry name" value="HATPase_UhpB-NarQ-NarX-like"/>
    <property type="match status" value="1"/>
</dbReference>
<evidence type="ECO:0000313" key="16">
    <source>
        <dbReference type="Proteomes" id="UP001165136"/>
    </source>
</evidence>
<feature type="domain" description="Histidine kinase/HSP90-like ATPase" evidence="12">
    <location>
        <begin position="300"/>
        <end position="387"/>
    </location>
</feature>
<keyword evidence="11" id="KW-0812">Transmembrane</keyword>
<keyword evidence="7" id="KW-0067">ATP-binding</keyword>
<dbReference type="InterPro" id="IPR055558">
    <property type="entry name" value="DUF7134"/>
</dbReference>
<comment type="catalytic activity">
    <reaction evidence="1">
        <text>ATP + protein L-histidine = ADP + protein N-phospho-L-histidine.</text>
        <dbReference type="EC" id="2.7.13.3"/>
    </reaction>
</comment>
<evidence type="ECO:0000256" key="6">
    <source>
        <dbReference type="ARBA" id="ARBA00022777"/>
    </source>
</evidence>
<feature type="domain" description="Signal transduction histidine kinase subgroup 3 dimerisation and phosphoacceptor" evidence="13">
    <location>
        <begin position="190"/>
        <end position="255"/>
    </location>
</feature>
<dbReference type="GO" id="GO:0005524">
    <property type="term" value="F:ATP binding"/>
    <property type="evidence" value="ECO:0007669"/>
    <property type="project" value="UniProtKB-KW"/>
</dbReference>
<dbReference type="InterPro" id="IPR011712">
    <property type="entry name" value="Sig_transdc_His_kin_sub3_dim/P"/>
</dbReference>
<keyword evidence="9" id="KW-0175">Coiled coil</keyword>
<keyword evidence="5" id="KW-0547">Nucleotide-binding</keyword>
<dbReference type="EC" id="2.7.13.3" evidence="2"/>
<dbReference type="Pfam" id="PF23539">
    <property type="entry name" value="DUF7134"/>
    <property type="match status" value="1"/>
</dbReference>
<dbReference type="Pfam" id="PF07730">
    <property type="entry name" value="HisKA_3"/>
    <property type="match status" value="1"/>
</dbReference>
<keyword evidence="3" id="KW-0597">Phosphoprotein</keyword>
<feature type="coiled-coil region" evidence="9">
    <location>
        <begin position="165"/>
        <end position="192"/>
    </location>
</feature>
<reference evidence="15" key="1">
    <citation type="submission" date="2023-03" db="EMBL/GenBank/DDBJ databases">
        <title>Amycolatopsis taiwanensis NBRC 103393.</title>
        <authorList>
            <person name="Ichikawa N."/>
            <person name="Sato H."/>
            <person name="Tonouchi N."/>
        </authorList>
    </citation>
    <scope>NUCLEOTIDE SEQUENCE</scope>
    <source>
        <strain evidence="15">NBRC 103393</strain>
    </source>
</reference>
<evidence type="ECO:0000256" key="4">
    <source>
        <dbReference type="ARBA" id="ARBA00022679"/>
    </source>
</evidence>
<dbReference type="EMBL" id="BSTI01000011">
    <property type="protein sequence ID" value="GLY68205.1"/>
    <property type="molecule type" value="Genomic_DNA"/>
</dbReference>
<dbReference type="RefSeq" id="WP_285488276.1">
    <property type="nucleotide sequence ID" value="NZ_BSTI01000011.1"/>
</dbReference>
<gene>
    <name evidence="15" type="ORF">Atai01_48240</name>
</gene>
<dbReference type="InterPro" id="IPR003594">
    <property type="entry name" value="HATPase_dom"/>
</dbReference>
<dbReference type="Gene3D" id="1.20.5.1930">
    <property type="match status" value="1"/>
</dbReference>
<evidence type="ECO:0000256" key="5">
    <source>
        <dbReference type="ARBA" id="ARBA00022741"/>
    </source>
</evidence>
<feature type="region of interest" description="Disordered" evidence="10">
    <location>
        <begin position="339"/>
        <end position="358"/>
    </location>
</feature>
<dbReference type="GO" id="GO:0046983">
    <property type="term" value="F:protein dimerization activity"/>
    <property type="evidence" value="ECO:0007669"/>
    <property type="project" value="InterPro"/>
</dbReference>
<dbReference type="PANTHER" id="PTHR24421:SF10">
    <property type="entry name" value="NITRATE_NITRITE SENSOR PROTEIN NARQ"/>
    <property type="match status" value="1"/>
</dbReference>
<evidence type="ECO:0000256" key="7">
    <source>
        <dbReference type="ARBA" id="ARBA00022840"/>
    </source>
</evidence>
<dbReference type="GO" id="GO:0000155">
    <property type="term" value="F:phosphorelay sensor kinase activity"/>
    <property type="evidence" value="ECO:0007669"/>
    <property type="project" value="InterPro"/>
</dbReference>
<keyword evidence="11" id="KW-1133">Transmembrane helix</keyword>
<dbReference type="Pfam" id="PF02518">
    <property type="entry name" value="HATPase_c"/>
    <property type="match status" value="1"/>
</dbReference>
<evidence type="ECO:0000259" key="13">
    <source>
        <dbReference type="Pfam" id="PF07730"/>
    </source>
</evidence>
<keyword evidence="6 15" id="KW-0418">Kinase</keyword>
<organism evidence="15 16">
    <name type="scientific">Amycolatopsis taiwanensis</name>
    <dbReference type="NCBI Taxonomy" id="342230"/>
    <lineage>
        <taxon>Bacteria</taxon>
        <taxon>Bacillati</taxon>
        <taxon>Actinomycetota</taxon>
        <taxon>Actinomycetes</taxon>
        <taxon>Pseudonocardiales</taxon>
        <taxon>Pseudonocardiaceae</taxon>
        <taxon>Amycolatopsis</taxon>
    </lineage>
</organism>
<protein>
    <recommendedName>
        <fullName evidence="2">histidine kinase</fullName>
        <ecNumber evidence="2">2.7.13.3</ecNumber>
    </recommendedName>
</protein>
<feature type="transmembrane region" description="Helical" evidence="11">
    <location>
        <begin position="138"/>
        <end position="155"/>
    </location>
</feature>
<evidence type="ECO:0000259" key="14">
    <source>
        <dbReference type="Pfam" id="PF23539"/>
    </source>
</evidence>
<evidence type="ECO:0000256" key="10">
    <source>
        <dbReference type="SAM" id="MobiDB-lite"/>
    </source>
</evidence>
<dbReference type="AlphaFoldDB" id="A0A9W6R4I7"/>
<evidence type="ECO:0000256" key="2">
    <source>
        <dbReference type="ARBA" id="ARBA00012438"/>
    </source>
</evidence>
<name>A0A9W6R4I7_9PSEU</name>
<evidence type="ECO:0000259" key="12">
    <source>
        <dbReference type="Pfam" id="PF02518"/>
    </source>
</evidence>
<comment type="caution">
    <text evidence="15">The sequence shown here is derived from an EMBL/GenBank/DDBJ whole genome shotgun (WGS) entry which is preliminary data.</text>
</comment>
<dbReference type="InterPro" id="IPR050482">
    <property type="entry name" value="Sensor_HK_TwoCompSys"/>
</dbReference>
<dbReference type="Proteomes" id="UP001165136">
    <property type="component" value="Unassembled WGS sequence"/>
</dbReference>
<keyword evidence="11" id="KW-0472">Membrane</keyword>